<reference evidence="3 4" key="1">
    <citation type="submission" date="2018-08" db="EMBL/GenBank/DDBJ databases">
        <title>Complete genome sequence of type strain Thalassospira indica MCCC 1A01103T, isolated from isolated from deep seawater of the Indian Ocean.</title>
        <authorList>
            <person name="Liu Y."/>
        </authorList>
    </citation>
    <scope>NUCLEOTIDE SEQUENCE [LARGE SCALE GENOMIC DNA]</scope>
    <source>
        <strain evidence="3 4">PB8BT</strain>
    </source>
</reference>
<organism evidence="3 4">
    <name type="scientific">Thalassospira indica</name>
    <dbReference type="NCBI Taxonomy" id="1891279"/>
    <lineage>
        <taxon>Bacteria</taxon>
        <taxon>Pseudomonadati</taxon>
        <taxon>Pseudomonadota</taxon>
        <taxon>Alphaproteobacteria</taxon>
        <taxon>Rhodospirillales</taxon>
        <taxon>Thalassospiraceae</taxon>
        <taxon>Thalassospira</taxon>
    </lineage>
</organism>
<gene>
    <name evidence="3" type="ORF">DY252_14160</name>
</gene>
<name>A0ABM6Y0J0_9PROT</name>
<evidence type="ECO:0000259" key="2">
    <source>
        <dbReference type="Pfam" id="PF00078"/>
    </source>
</evidence>
<proteinExistence type="inferred from homology"/>
<dbReference type="PANTHER" id="PTHR34047:SF8">
    <property type="entry name" value="PROTEIN YKFC"/>
    <property type="match status" value="1"/>
</dbReference>
<dbReference type="RefSeq" id="WP_129542737.1">
    <property type="nucleotide sequence ID" value="NZ_CP031555.1"/>
</dbReference>
<comment type="similarity">
    <text evidence="1">Belongs to the bacterial reverse transcriptase family.</text>
</comment>
<keyword evidence="4" id="KW-1185">Reference proteome</keyword>
<evidence type="ECO:0000313" key="4">
    <source>
        <dbReference type="Proteomes" id="UP000256971"/>
    </source>
</evidence>
<sequence length="728" mass="83134">MSVYERLLAPENLNYAWIKAKNLYRMADGYVDRGEIAAFELDLENRLELIRRQFKKGRYRLKKLRPLPRPKKISKDQPEDRQYYHVAIDDQVAWLAMVNALGPELDLKMEPWSYGNRLYRPAWYERDEARNSKLEIGPYRHASGHLYRKFQHSWPLFRRHVTLTARMMVERRKLRDNEMDDADRLAAITAEHANLAYFRTGYWPDDNPEGSKNDLYHASIDLKQFFPKLKIDAVARSLHEVNVSDDSWFTNLVTSMLNFRVDMTGVPNSALENVVPQFQKGSVNGIPTGLFVAGFLANAAMLPIDRKVAEKLDAQHNVAHFRFVDDHTIIAYDFDTLCEWLLWYEKLLVNEGVGPSINEEKFDPPSLGNWMERLKKGKSLGELKKKHADDWSTAILETKLDGKNPTKLMTKTLAQVSTIAATDIHILDDDDLDERLKMLEWLLLADIPEREIRPDTRASFAAGQIASLVPVLVQEADGLVDAARDVARFKAHEPVRSRSTDEELQVYKEKLAGLEEILANCMKEDAENKNILLGRCFSLLLQSLREYPGKARLFYRTHQYCRITGYHGLRAIAEWLKDTRIAGQAAWADYYIALSMQIIAAGLLATVGRLMAMDALQSDIEAAASHLRDVASLDNNDFRVPPDRETWYHAIGRREFGVALLQVAQVLWDKPEYRPIARKLSALSNEYLHFASDGKSDSWLDATGWTPGVWAHLAENSLGTGGSLPLHG</sequence>
<dbReference type="EMBL" id="CP031555">
    <property type="protein sequence ID" value="AXO15246.1"/>
    <property type="molecule type" value="Genomic_DNA"/>
</dbReference>
<feature type="domain" description="Reverse transcriptase" evidence="2">
    <location>
        <begin position="183"/>
        <end position="333"/>
    </location>
</feature>
<dbReference type="PANTHER" id="PTHR34047">
    <property type="entry name" value="NUCLEAR INTRON MATURASE 1, MITOCHONDRIAL-RELATED"/>
    <property type="match status" value="1"/>
</dbReference>
<dbReference type="InterPro" id="IPR000477">
    <property type="entry name" value="RT_dom"/>
</dbReference>
<dbReference type="Proteomes" id="UP000256971">
    <property type="component" value="Chromosome"/>
</dbReference>
<protein>
    <recommendedName>
        <fullName evidence="2">Reverse transcriptase domain-containing protein</fullName>
    </recommendedName>
</protein>
<evidence type="ECO:0000313" key="3">
    <source>
        <dbReference type="EMBL" id="AXO15246.1"/>
    </source>
</evidence>
<accession>A0ABM6Y0J0</accession>
<dbReference type="CDD" id="cd01646">
    <property type="entry name" value="RT_Bac_retron_I"/>
    <property type="match status" value="1"/>
</dbReference>
<dbReference type="InterPro" id="IPR051083">
    <property type="entry name" value="GrpII_Intron_Splice-Mob/Def"/>
</dbReference>
<dbReference type="Pfam" id="PF00078">
    <property type="entry name" value="RVT_1"/>
    <property type="match status" value="1"/>
</dbReference>
<evidence type="ECO:0000256" key="1">
    <source>
        <dbReference type="ARBA" id="ARBA00034120"/>
    </source>
</evidence>